<feature type="transmembrane region" description="Helical" evidence="5">
    <location>
        <begin position="673"/>
        <end position="694"/>
    </location>
</feature>
<evidence type="ECO:0000259" key="6">
    <source>
        <dbReference type="Pfam" id="PF00520"/>
    </source>
</evidence>
<feature type="domain" description="Ion transport" evidence="6">
    <location>
        <begin position="612"/>
        <end position="843"/>
    </location>
</feature>
<comment type="subcellular location">
    <subcellularLocation>
        <location evidence="1">Membrane</location>
        <topology evidence="1">Multi-pass membrane protein</topology>
    </subcellularLocation>
</comment>
<evidence type="ECO:0008006" key="10">
    <source>
        <dbReference type="Google" id="ProtNLM"/>
    </source>
</evidence>
<evidence type="ECO:0000256" key="2">
    <source>
        <dbReference type="ARBA" id="ARBA00022692"/>
    </source>
</evidence>
<keyword evidence="2 5" id="KW-0812">Transmembrane</keyword>
<dbReference type="Pfam" id="PF00685">
    <property type="entry name" value="Sulfotransfer_1"/>
    <property type="match status" value="1"/>
</dbReference>
<gene>
    <name evidence="8" type="ORF">KUTeg_005302</name>
</gene>
<organism evidence="8 9">
    <name type="scientific">Tegillarca granosa</name>
    <name type="common">Malaysian cockle</name>
    <name type="synonym">Anadara granosa</name>
    <dbReference type="NCBI Taxonomy" id="220873"/>
    <lineage>
        <taxon>Eukaryota</taxon>
        <taxon>Metazoa</taxon>
        <taxon>Spiralia</taxon>
        <taxon>Lophotrochozoa</taxon>
        <taxon>Mollusca</taxon>
        <taxon>Bivalvia</taxon>
        <taxon>Autobranchia</taxon>
        <taxon>Pteriomorphia</taxon>
        <taxon>Arcoida</taxon>
        <taxon>Arcoidea</taxon>
        <taxon>Arcidae</taxon>
        <taxon>Tegillarca</taxon>
    </lineage>
</organism>
<feature type="transmembrane region" description="Helical" evidence="5">
    <location>
        <begin position="866"/>
        <end position="883"/>
    </location>
</feature>
<dbReference type="InterPro" id="IPR000863">
    <property type="entry name" value="Sulfotransferase_dom"/>
</dbReference>
<dbReference type="InterPro" id="IPR027417">
    <property type="entry name" value="P-loop_NTPase"/>
</dbReference>
<dbReference type="InterPro" id="IPR052654">
    <property type="entry name" value="CS_Sulfotransferase"/>
</dbReference>
<dbReference type="Pfam" id="PF00520">
    <property type="entry name" value="Ion_trans"/>
    <property type="match status" value="1"/>
</dbReference>
<accession>A0ABQ9FNW6</accession>
<evidence type="ECO:0000256" key="1">
    <source>
        <dbReference type="ARBA" id="ARBA00004141"/>
    </source>
</evidence>
<protein>
    <recommendedName>
        <fullName evidence="10">Sulfotransferase domain-containing protein</fullName>
    </recommendedName>
</protein>
<sequence length="928" mass="109914">MIGCDQNMSHGFILGSLCRLNARWMLRFGTKANFLFIFTLVLFVSIFVLIYPRKQFYIGTTHHTKDYKKSISKIHFLSGNGNFAFEINANNMSTTSSKRHDNIIWSHPTLKILNTEPLRFLPEFKNPCWYESLYDANVYLNNKYSLLSRSVRLNMIDLIQEWSRRIVRDKEPKRLRCLPYFFIVGQPKCGSTDLFNRIIQHPDVISPAIKETHWWSRNRQGRSLNYTDIIPMSDYIDTFDKAALSIERHTEPSDISDIKYHNYITGEASVSMMWDNDDWQHFPENQNSTSEPKYVIPDYVHHVIPKAKIIIILRNPTDRLFSDYLYFSKTNKSANEFHQRVSLAIDTYNNCSQNTTVRSCVYNRTVTLLARLRLRVGMYFVYLKDWMRVFPKDQLLILRLEDYSKDLPNVLKKVYNFLNLRPLTSKEEKEIFHAPVYNKRKHKDKLIGKMKNETRTLLNQFYEPYNKQLSQLLKDDKIMKPREPHLCISVVGGAKNFKLDGRNRETFRTGSLDGMLMEAILSDKVEFVQLIWYHNERVSYKGLSSETLPDDFLLLFREFEQLALNVLNACHFKDRSKAIELAEIKSPSWSDMTSMEIAALARDQIMYWLFLVLFTYMVLVDFKLNQITPIEILTVCWVCTFIVDDTYTSLIIFISLQAFSIPAPTLHRKRRNWYTLLKVVDLLNFTSTITAFILHTQHYNEYAKTIYCINCVSFCLRILKTYTAHSNLGPKLVMIKNMVVELGLFIMILCVFLFAYGISSQGLLYLQRQPDWKILKDILYFPYWQLYARYNISSPSYAENIAYCRQYHFFVEIFLAGYLIIGNILLLNLLIAIFSNVFKSIDDNSIEIWKYQMYFFTMEYDSKTTFVPPFSIIEHIYLLCLWIREKMCCKKKEEEKQFLPRQLEYLQLFEKEEMSTYLRKKKEEEKKH</sequence>
<dbReference type="PANTHER" id="PTHR15723:SF0">
    <property type="entry name" value="CARBOHYDRATE SULFOTRANSFERASE 15"/>
    <property type="match status" value="1"/>
</dbReference>
<reference evidence="8 9" key="1">
    <citation type="submission" date="2022-12" db="EMBL/GenBank/DDBJ databases">
        <title>Chromosome-level genome of Tegillarca granosa.</title>
        <authorList>
            <person name="Kim J."/>
        </authorList>
    </citation>
    <scope>NUCLEOTIDE SEQUENCE [LARGE SCALE GENOMIC DNA]</scope>
    <source>
        <strain evidence="8">Teg-2019</strain>
        <tissue evidence="8">Adductor muscle</tissue>
    </source>
</reference>
<feature type="transmembrane region" description="Helical" evidence="5">
    <location>
        <begin position="634"/>
        <end position="661"/>
    </location>
</feature>
<evidence type="ECO:0000256" key="3">
    <source>
        <dbReference type="ARBA" id="ARBA00022989"/>
    </source>
</evidence>
<feature type="domain" description="Sulfotransferase" evidence="7">
    <location>
        <begin position="181"/>
        <end position="441"/>
    </location>
</feature>
<evidence type="ECO:0000313" key="8">
    <source>
        <dbReference type="EMBL" id="KAJ8317398.1"/>
    </source>
</evidence>
<feature type="transmembrane region" description="Helical" evidence="5">
    <location>
        <begin position="706"/>
        <end position="724"/>
    </location>
</feature>
<dbReference type="InterPro" id="IPR005821">
    <property type="entry name" value="Ion_trans_dom"/>
</dbReference>
<evidence type="ECO:0000313" key="9">
    <source>
        <dbReference type="Proteomes" id="UP001217089"/>
    </source>
</evidence>
<dbReference type="PANTHER" id="PTHR15723">
    <property type="entry name" value="CARBOHYDRATE SULFOTRANSFERASE 15"/>
    <property type="match status" value="1"/>
</dbReference>
<keyword evidence="3 5" id="KW-1133">Transmembrane helix</keyword>
<feature type="transmembrane region" description="Helical" evidence="5">
    <location>
        <begin position="809"/>
        <end position="834"/>
    </location>
</feature>
<comment type="caution">
    <text evidence="8">The sequence shown here is derived from an EMBL/GenBank/DDBJ whole genome shotgun (WGS) entry which is preliminary data.</text>
</comment>
<keyword evidence="4 5" id="KW-0472">Membrane</keyword>
<dbReference type="SUPFAM" id="SSF52540">
    <property type="entry name" value="P-loop containing nucleoside triphosphate hydrolases"/>
    <property type="match status" value="1"/>
</dbReference>
<keyword evidence="9" id="KW-1185">Reference proteome</keyword>
<evidence type="ECO:0000256" key="5">
    <source>
        <dbReference type="SAM" id="Phobius"/>
    </source>
</evidence>
<dbReference type="EMBL" id="JARBDR010000246">
    <property type="protein sequence ID" value="KAJ8317398.1"/>
    <property type="molecule type" value="Genomic_DNA"/>
</dbReference>
<name>A0ABQ9FNW6_TEGGR</name>
<evidence type="ECO:0000259" key="7">
    <source>
        <dbReference type="Pfam" id="PF00685"/>
    </source>
</evidence>
<feature type="transmembrane region" description="Helical" evidence="5">
    <location>
        <begin position="605"/>
        <end position="622"/>
    </location>
</feature>
<feature type="transmembrane region" description="Helical" evidence="5">
    <location>
        <begin position="744"/>
        <end position="766"/>
    </location>
</feature>
<evidence type="ECO:0000256" key="4">
    <source>
        <dbReference type="ARBA" id="ARBA00023136"/>
    </source>
</evidence>
<dbReference type="Proteomes" id="UP001217089">
    <property type="component" value="Unassembled WGS sequence"/>
</dbReference>
<proteinExistence type="predicted"/>
<dbReference type="Gene3D" id="3.40.50.300">
    <property type="entry name" value="P-loop containing nucleotide triphosphate hydrolases"/>
    <property type="match status" value="1"/>
</dbReference>
<feature type="transmembrane region" description="Helical" evidence="5">
    <location>
        <begin position="32"/>
        <end position="51"/>
    </location>
</feature>